<name>A0ABT1IWH0_9ACTN</name>
<evidence type="ECO:0000313" key="2">
    <source>
        <dbReference type="Proteomes" id="UP001206483"/>
    </source>
</evidence>
<dbReference type="Proteomes" id="UP001206483">
    <property type="component" value="Unassembled WGS sequence"/>
</dbReference>
<protein>
    <submittedName>
        <fullName evidence="1">Uncharacterized protein</fullName>
    </submittedName>
</protein>
<accession>A0ABT1IWH0</accession>
<dbReference type="RefSeq" id="WP_253796244.1">
    <property type="nucleotide sequence ID" value="NZ_BAAAUB010000042.1"/>
</dbReference>
<comment type="caution">
    <text evidence="1">The sequence shown here is derived from an EMBL/GenBank/DDBJ whole genome shotgun (WGS) entry which is preliminary data.</text>
</comment>
<dbReference type="EMBL" id="JAMZDX010000002">
    <property type="protein sequence ID" value="MCP2309253.1"/>
    <property type="molecule type" value="Genomic_DNA"/>
</dbReference>
<sequence>MTSTSSTVKPTFADLIARHGADIAGIVAAANSTGPVDTTALDPQAFTALVREAADFLETLPMNEARAVAENLTIAAGYLHDALGLEGDDQHVVLRMAKPLLDTADGICVNLDL</sequence>
<keyword evidence="2" id="KW-1185">Reference proteome</keyword>
<organism evidence="1 2">
    <name type="scientific">Kitasatospora paracochleata</name>
    <dbReference type="NCBI Taxonomy" id="58354"/>
    <lineage>
        <taxon>Bacteria</taxon>
        <taxon>Bacillati</taxon>
        <taxon>Actinomycetota</taxon>
        <taxon>Actinomycetes</taxon>
        <taxon>Kitasatosporales</taxon>
        <taxon>Streptomycetaceae</taxon>
        <taxon>Kitasatospora</taxon>
    </lineage>
</organism>
<reference evidence="1 2" key="1">
    <citation type="submission" date="2022-06" db="EMBL/GenBank/DDBJ databases">
        <title>Sequencing the genomes of 1000 actinobacteria strains.</title>
        <authorList>
            <person name="Klenk H.-P."/>
        </authorList>
    </citation>
    <scope>NUCLEOTIDE SEQUENCE [LARGE SCALE GENOMIC DNA]</scope>
    <source>
        <strain evidence="1 2">DSM 41656</strain>
    </source>
</reference>
<evidence type="ECO:0000313" key="1">
    <source>
        <dbReference type="EMBL" id="MCP2309253.1"/>
    </source>
</evidence>
<proteinExistence type="predicted"/>
<gene>
    <name evidence="1" type="ORF">FHR36_002377</name>
</gene>